<protein>
    <submittedName>
        <fullName evidence="3">DNA (cytosine-5-)-methyltransferase</fullName>
    </submittedName>
</protein>
<organism evidence="3">
    <name type="scientific">Angiostrongylus costaricensis</name>
    <name type="common">Nematode worm</name>
    <dbReference type="NCBI Taxonomy" id="334426"/>
    <lineage>
        <taxon>Eukaryota</taxon>
        <taxon>Metazoa</taxon>
        <taxon>Ecdysozoa</taxon>
        <taxon>Nematoda</taxon>
        <taxon>Chromadorea</taxon>
        <taxon>Rhabditida</taxon>
        <taxon>Rhabditina</taxon>
        <taxon>Rhabditomorpha</taxon>
        <taxon>Strongyloidea</taxon>
        <taxon>Metastrongylidae</taxon>
        <taxon>Angiostrongylus</taxon>
    </lineage>
</organism>
<proteinExistence type="predicted"/>
<gene>
    <name evidence="1" type="ORF">ACOC_LOCUS10854</name>
</gene>
<dbReference type="EMBL" id="UYYA01004559">
    <property type="protein sequence ID" value="VDM62439.1"/>
    <property type="molecule type" value="Genomic_DNA"/>
</dbReference>
<dbReference type="Proteomes" id="UP000267027">
    <property type="component" value="Unassembled WGS sequence"/>
</dbReference>
<accession>A0A0R3PX79</accession>
<sequence>MSIRPALNDIRDETKILKEHPKSCSKFRKPKWIMDAKNKIEYEKCWDQQSGREEKTAHMERNNKISNDRLSINLGTDEIVGQFTHFNGVDDMMKPHCIIIENTVTALCNAMNNGMCRLDNAMMIGNIPAMHLSISGSLTTTNVIMANWSREMWQGVVNRAVRMLASGPFRTNFASAFATVD</sequence>
<evidence type="ECO:0000313" key="1">
    <source>
        <dbReference type="EMBL" id="VDM62439.1"/>
    </source>
</evidence>
<reference evidence="1 2" key="2">
    <citation type="submission" date="2018-11" db="EMBL/GenBank/DDBJ databases">
        <authorList>
            <consortium name="Pathogen Informatics"/>
        </authorList>
    </citation>
    <scope>NUCLEOTIDE SEQUENCE [LARGE SCALE GENOMIC DNA]</scope>
    <source>
        <strain evidence="1 2">Costa Rica</strain>
    </source>
</reference>
<dbReference type="AlphaFoldDB" id="A0A0R3PX79"/>
<evidence type="ECO:0000313" key="2">
    <source>
        <dbReference type="Proteomes" id="UP000267027"/>
    </source>
</evidence>
<keyword evidence="2" id="KW-1185">Reference proteome</keyword>
<reference evidence="3" key="1">
    <citation type="submission" date="2017-02" db="UniProtKB">
        <authorList>
            <consortium name="WormBaseParasite"/>
        </authorList>
    </citation>
    <scope>IDENTIFICATION</scope>
</reference>
<evidence type="ECO:0000313" key="3">
    <source>
        <dbReference type="WBParaSite" id="ACOC_0001085301-mRNA-1"/>
    </source>
</evidence>
<dbReference type="WBParaSite" id="ACOC_0001085301-mRNA-1">
    <property type="protein sequence ID" value="ACOC_0001085301-mRNA-1"/>
    <property type="gene ID" value="ACOC_0001085301"/>
</dbReference>
<name>A0A0R3PX79_ANGCS</name>